<evidence type="ECO:0000313" key="2">
    <source>
        <dbReference type="Proteomes" id="UP000255508"/>
    </source>
</evidence>
<evidence type="ECO:0000313" key="1">
    <source>
        <dbReference type="EMBL" id="RDH93442.1"/>
    </source>
</evidence>
<organism evidence="1 2">
    <name type="scientific">endosymbiont of Lamellibrachia luymesi</name>
    <dbReference type="NCBI Taxonomy" id="2200907"/>
    <lineage>
        <taxon>Bacteria</taxon>
        <taxon>Pseudomonadati</taxon>
        <taxon>Pseudomonadota</taxon>
        <taxon>Gammaproteobacteria</taxon>
        <taxon>sulfur-oxidizing symbionts</taxon>
    </lineage>
</organism>
<comment type="caution">
    <text evidence="1">The sequence shown here is derived from an EMBL/GenBank/DDBJ whole genome shotgun (WGS) entry which is preliminary data.</text>
</comment>
<reference evidence="1 2" key="1">
    <citation type="journal article" date="2018" name="ISME J.">
        <title>Endosymbiont genomes yield clues of tubeworm success.</title>
        <authorList>
            <person name="Li Y."/>
            <person name="Liles M.R."/>
            <person name="Halanych K.M."/>
        </authorList>
    </citation>
    <scope>NUCLEOTIDE SEQUENCE [LARGE SCALE GENOMIC DNA]</scope>
    <source>
        <strain evidence="1">A1422</strain>
    </source>
</reference>
<dbReference type="Proteomes" id="UP000255508">
    <property type="component" value="Unassembled WGS sequence"/>
</dbReference>
<gene>
    <name evidence="1" type="ORF">DIZ79_00685</name>
</gene>
<accession>A0A370E197</accession>
<name>A0A370E197_9GAMM</name>
<sequence length="131" mass="14972">MPEKLADRRAGMDTLLKNECVTLKLITPGQAKKMTGRFLGKDPKVAEEEVVVELRNTLYSQIRQFIRSHEGGPWSSHSAQSDLRMDISATKSVRAVVTLTQHIFNERDEWLHENKGGLTGRFFGGRFWTKR</sequence>
<protein>
    <submittedName>
        <fullName evidence="1">Uncharacterized protein</fullName>
    </submittedName>
</protein>
<dbReference type="AlphaFoldDB" id="A0A370E197"/>
<proteinExistence type="predicted"/>
<dbReference type="EMBL" id="QFXD01000008">
    <property type="protein sequence ID" value="RDH93442.1"/>
    <property type="molecule type" value="Genomic_DNA"/>
</dbReference>